<feature type="compositionally biased region" description="Polar residues" evidence="1">
    <location>
        <begin position="128"/>
        <end position="147"/>
    </location>
</feature>
<protein>
    <submittedName>
        <fullName evidence="2">Uncharacterized protein</fullName>
    </submittedName>
</protein>
<dbReference type="AlphaFoldDB" id="A0AA86VW28"/>
<organism evidence="2 3">
    <name type="scientific">Sphenostylis stenocarpa</name>
    <dbReference type="NCBI Taxonomy" id="92480"/>
    <lineage>
        <taxon>Eukaryota</taxon>
        <taxon>Viridiplantae</taxon>
        <taxon>Streptophyta</taxon>
        <taxon>Embryophyta</taxon>
        <taxon>Tracheophyta</taxon>
        <taxon>Spermatophyta</taxon>
        <taxon>Magnoliopsida</taxon>
        <taxon>eudicotyledons</taxon>
        <taxon>Gunneridae</taxon>
        <taxon>Pentapetalae</taxon>
        <taxon>rosids</taxon>
        <taxon>fabids</taxon>
        <taxon>Fabales</taxon>
        <taxon>Fabaceae</taxon>
        <taxon>Papilionoideae</taxon>
        <taxon>50 kb inversion clade</taxon>
        <taxon>NPAAA clade</taxon>
        <taxon>indigoferoid/millettioid clade</taxon>
        <taxon>Phaseoleae</taxon>
        <taxon>Sphenostylis</taxon>
    </lineage>
</organism>
<evidence type="ECO:0000313" key="3">
    <source>
        <dbReference type="Proteomes" id="UP001189624"/>
    </source>
</evidence>
<proteinExistence type="predicted"/>
<dbReference type="Gramene" id="rna-AYBTSS11_LOCUS27795">
    <property type="protein sequence ID" value="CAJ1975669.1"/>
    <property type="gene ID" value="gene-AYBTSS11_LOCUS27795"/>
</dbReference>
<sequence>MNNNYSPTGLLHSQAHDFTFCVFSSVEGNETPQVRDSDKARTFVVSEEPFWCGRERCSFNSWSKRICKQKPSSWGGKDEGGPISGKKMMEGLMNQTFPVEEDKPLLQTEEETIETIMMNNEVVPSTARKLTSATTSADEKQVVTSTGNREHHHKAEADPRSSYYVEKKEEKYDKNQLFPPMFPYPYPYSFPFPRPLFPRPFPLPSPYVPGFPWPGDVPSFPFPPVGITDAYFPAHSPPT</sequence>
<name>A0AA86VW28_9FABA</name>
<keyword evidence="3" id="KW-1185">Reference proteome</keyword>
<feature type="compositionally biased region" description="Basic and acidic residues" evidence="1">
    <location>
        <begin position="153"/>
        <end position="162"/>
    </location>
</feature>
<evidence type="ECO:0000256" key="1">
    <source>
        <dbReference type="SAM" id="MobiDB-lite"/>
    </source>
</evidence>
<evidence type="ECO:0000313" key="2">
    <source>
        <dbReference type="EMBL" id="CAJ1975669.1"/>
    </source>
</evidence>
<dbReference type="EMBL" id="OY731406">
    <property type="protein sequence ID" value="CAJ1975669.1"/>
    <property type="molecule type" value="Genomic_DNA"/>
</dbReference>
<gene>
    <name evidence="2" type="ORF">AYBTSS11_LOCUS27795</name>
</gene>
<feature type="region of interest" description="Disordered" evidence="1">
    <location>
        <begin position="128"/>
        <end position="162"/>
    </location>
</feature>
<reference evidence="2" key="1">
    <citation type="submission" date="2023-10" db="EMBL/GenBank/DDBJ databases">
        <authorList>
            <person name="Domelevo Entfellner J.-B."/>
        </authorList>
    </citation>
    <scope>NUCLEOTIDE SEQUENCE</scope>
</reference>
<dbReference type="Proteomes" id="UP001189624">
    <property type="component" value="Chromosome 9"/>
</dbReference>
<accession>A0AA86VW28</accession>